<feature type="compositionally biased region" description="Low complexity" evidence="5">
    <location>
        <begin position="174"/>
        <end position="190"/>
    </location>
</feature>
<dbReference type="SUPFAM" id="SSF46689">
    <property type="entry name" value="Homeodomain-like"/>
    <property type="match status" value="2"/>
</dbReference>
<dbReference type="GO" id="GO:0042795">
    <property type="term" value="P:snRNA transcription by RNA polymerase II"/>
    <property type="evidence" value="ECO:0007669"/>
    <property type="project" value="TreeGrafter"/>
</dbReference>
<dbReference type="AlphaFoldDB" id="A0A8H6J802"/>
<feature type="domain" description="HTH myb-type" evidence="7">
    <location>
        <begin position="126"/>
        <end position="172"/>
    </location>
</feature>
<feature type="domain" description="HTH myb-type" evidence="7">
    <location>
        <begin position="23"/>
        <end position="73"/>
    </location>
</feature>
<dbReference type="PANTHER" id="PTHR46621">
    <property type="entry name" value="SNRNA-ACTIVATING PROTEIN COMPLEX SUBUNIT 4"/>
    <property type="match status" value="1"/>
</dbReference>
<dbReference type="Proteomes" id="UP000652219">
    <property type="component" value="Unassembled WGS sequence"/>
</dbReference>
<feature type="compositionally biased region" description="Polar residues" evidence="5">
    <location>
        <begin position="269"/>
        <end position="282"/>
    </location>
</feature>
<feature type="region of interest" description="Disordered" evidence="5">
    <location>
        <begin position="373"/>
        <end position="448"/>
    </location>
</feature>
<proteinExistence type="predicted"/>
<keyword evidence="9" id="KW-1185">Reference proteome</keyword>
<dbReference type="PANTHER" id="PTHR46621:SF1">
    <property type="entry name" value="SNRNA-ACTIVATING PROTEIN COMPLEX SUBUNIT 4"/>
    <property type="match status" value="1"/>
</dbReference>
<keyword evidence="4" id="KW-0539">Nucleus</keyword>
<gene>
    <name evidence="8" type="ORF">CSOJ01_07691</name>
</gene>
<protein>
    <submittedName>
        <fullName evidence="8">Transcription factor</fullName>
    </submittedName>
</protein>
<feature type="domain" description="HTH myb-type" evidence="7">
    <location>
        <begin position="74"/>
        <end position="119"/>
    </location>
</feature>
<dbReference type="GO" id="GO:0042796">
    <property type="term" value="P:snRNA transcription by RNA polymerase III"/>
    <property type="evidence" value="ECO:0007669"/>
    <property type="project" value="TreeGrafter"/>
</dbReference>
<name>A0A8H6J802_9PEZI</name>
<dbReference type="Pfam" id="PF13921">
    <property type="entry name" value="Myb_DNA-bind_6"/>
    <property type="match status" value="1"/>
</dbReference>
<accession>A0A8H6J802</accession>
<comment type="caution">
    <text evidence="8">The sequence shown here is derived from an EMBL/GenBank/DDBJ whole genome shotgun (WGS) entry which is preliminary data.</text>
</comment>
<dbReference type="InterPro" id="IPR051575">
    <property type="entry name" value="Myb-like_DNA-bd"/>
</dbReference>
<feature type="compositionally biased region" description="Polar residues" evidence="5">
    <location>
        <begin position="323"/>
        <end position="332"/>
    </location>
</feature>
<feature type="domain" description="Myb-like" evidence="6">
    <location>
        <begin position="70"/>
        <end position="115"/>
    </location>
</feature>
<dbReference type="PROSITE" id="PS50090">
    <property type="entry name" value="MYB_LIKE"/>
    <property type="match status" value="3"/>
</dbReference>
<dbReference type="GO" id="GO:0001006">
    <property type="term" value="F:RNA polymerase III type 3 promoter sequence-specific DNA binding"/>
    <property type="evidence" value="ECO:0007669"/>
    <property type="project" value="TreeGrafter"/>
</dbReference>
<dbReference type="CDD" id="cd00167">
    <property type="entry name" value="SANT"/>
    <property type="match status" value="2"/>
</dbReference>
<evidence type="ECO:0000256" key="2">
    <source>
        <dbReference type="ARBA" id="ARBA00023125"/>
    </source>
</evidence>
<dbReference type="Pfam" id="PF00249">
    <property type="entry name" value="Myb_DNA-binding"/>
    <property type="match status" value="1"/>
</dbReference>
<dbReference type="GO" id="GO:0000978">
    <property type="term" value="F:RNA polymerase II cis-regulatory region sequence-specific DNA binding"/>
    <property type="evidence" value="ECO:0007669"/>
    <property type="project" value="TreeGrafter"/>
</dbReference>
<feature type="domain" description="Myb-like" evidence="6">
    <location>
        <begin position="20"/>
        <end position="69"/>
    </location>
</feature>
<evidence type="ECO:0000259" key="7">
    <source>
        <dbReference type="PROSITE" id="PS51294"/>
    </source>
</evidence>
<dbReference type="Gene3D" id="1.10.10.60">
    <property type="entry name" value="Homeodomain-like"/>
    <property type="match status" value="3"/>
</dbReference>
<dbReference type="PROSITE" id="PS51294">
    <property type="entry name" value="HTH_MYB"/>
    <property type="match status" value="3"/>
</dbReference>
<reference evidence="8 9" key="1">
    <citation type="journal article" date="2020" name="Phytopathology">
        <title>Genome Sequence Resources of Colletotrichum truncatum, C. plurivorum, C. musicola, and C. sojae: Four Species Pathogenic to Soybean (Glycine max).</title>
        <authorList>
            <person name="Rogerio F."/>
            <person name="Boufleur T.R."/>
            <person name="Ciampi-Guillardi M."/>
            <person name="Sukno S.A."/>
            <person name="Thon M.R."/>
            <person name="Massola Junior N.S."/>
            <person name="Baroncelli R."/>
        </authorList>
    </citation>
    <scope>NUCLEOTIDE SEQUENCE [LARGE SCALE GENOMIC DNA]</scope>
    <source>
        <strain evidence="8 9">LFN0009</strain>
    </source>
</reference>
<feature type="compositionally biased region" description="Basic residues" evidence="5">
    <location>
        <begin position="391"/>
        <end position="411"/>
    </location>
</feature>
<evidence type="ECO:0000313" key="9">
    <source>
        <dbReference type="Proteomes" id="UP000652219"/>
    </source>
</evidence>
<feature type="region of interest" description="Disordered" evidence="5">
    <location>
        <begin position="169"/>
        <end position="192"/>
    </location>
</feature>
<keyword evidence="1" id="KW-0805">Transcription regulation</keyword>
<feature type="domain" description="Myb-like" evidence="6">
    <location>
        <begin position="118"/>
        <end position="168"/>
    </location>
</feature>
<feature type="region of interest" description="Disordered" evidence="5">
    <location>
        <begin position="261"/>
        <end position="333"/>
    </location>
</feature>
<dbReference type="InterPro" id="IPR017930">
    <property type="entry name" value="Myb_dom"/>
</dbReference>
<evidence type="ECO:0000313" key="8">
    <source>
        <dbReference type="EMBL" id="KAF6808182.1"/>
    </source>
</evidence>
<dbReference type="EMBL" id="WIGN01000122">
    <property type="protein sequence ID" value="KAF6808182.1"/>
    <property type="molecule type" value="Genomic_DNA"/>
</dbReference>
<evidence type="ECO:0000256" key="4">
    <source>
        <dbReference type="ARBA" id="ARBA00023242"/>
    </source>
</evidence>
<dbReference type="GO" id="GO:0019185">
    <property type="term" value="C:snRNA-activating protein complex"/>
    <property type="evidence" value="ECO:0007669"/>
    <property type="project" value="TreeGrafter"/>
</dbReference>
<organism evidence="8 9">
    <name type="scientific">Colletotrichum sojae</name>
    <dbReference type="NCBI Taxonomy" id="2175907"/>
    <lineage>
        <taxon>Eukaryota</taxon>
        <taxon>Fungi</taxon>
        <taxon>Dikarya</taxon>
        <taxon>Ascomycota</taxon>
        <taxon>Pezizomycotina</taxon>
        <taxon>Sordariomycetes</taxon>
        <taxon>Hypocreomycetidae</taxon>
        <taxon>Glomerellales</taxon>
        <taxon>Glomerellaceae</taxon>
        <taxon>Colletotrichum</taxon>
        <taxon>Colletotrichum orchidearum species complex</taxon>
    </lineage>
</organism>
<dbReference type="InterPro" id="IPR001005">
    <property type="entry name" value="SANT/Myb"/>
</dbReference>
<dbReference type="InterPro" id="IPR009057">
    <property type="entry name" value="Homeodomain-like_sf"/>
</dbReference>
<evidence type="ECO:0000256" key="3">
    <source>
        <dbReference type="ARBA" id="ARBA00023163"/>
    </source>
</evidence>
<dbReference type="SMART" id="SM00717">
    <property type="entry name" value="SANT"/>
    <property type="match status" value="3"/>
</dbReference>
<keyword evidence="2" id="KW-0238">DNA-binding</keyword>
<evidence type="ECO:0000259" key="6">
    <source>
        <dbReference type="PROSITE" id="PS50090"/>
    </source>
</evidence>
<evidence type="ECO:0000256" key="1">
    <source>
        <dbReference type="ARBA" id="ARBA00023015"/>
    </source>
</evidence>
<evidence type="ECO:0000256" key="5">
    <source>
        <dbReference type="SAM" id="MobiDB-lite"/>
    </source>
</evidence>
<sequence length="448" mass="48722">MSLQNSAPCLPAANAAAKPRKIWTSAEDATLKALVSHYGAARGPHWKDVAAALPDRSAKDCRKRWFHSLDPSLRKGRWTAQEDQVLLSAYARLGPAWHDIGRKDDQCSKRYNDILDPQARNRLSYWSPREDEILREGVQTLGHRWSAISAKLPGRPPLTCRNRWRALSRPVKESTASGTPSSAAGPMSGSETAISPDAGDVISPAAGLEAEVAGGMDLDGLTSTMMDANAGFGDDEISFVTGPAIAGPSHMPEQINVDGVSMTDAANPPLQQSFEGYSSDSSDCAPPAQRSTWGHVPESSHSSLSARHPANRNSARPSRNRKPTQSAASSMGTAGYNIVAGSSSSRNEAETDPTSAQFLEFFNEDFAPDLPADLFRYPGGSTSASQQQQVVHHHHHYHHHYHHHHHHHHHQQQQDTNALRHLEQQAEAMSMRSQPQDPKGKGSASFPP</sequence>
<keyword evidence="3" id="KW-0804">Transcription</keyword>